<keyword evidence="4" id="KW-1185">Reference proteome</keyword>
<proteinExistence type="predicted"/>
<evidence type="ECO:0000313" key="4">
    <source>
        <dbReference type="Proteomes" id="UP000325255"/>
    </source>
</evidence>
<dbReference type="Pfam" id="PF21522">
    <property type="entry name" value="MreB-like_C"/>
    <property type="match status" value="1"/>
</dbReference>
<evidence type="ECO:0000259" key="1">
    <source>
        <dbReference type="Pfam" id="PF17989"/>
    </source>
</evidence>
<dbReference type="OrthoDB" id="143284at2"/>
<dbReference type="InterPro" id="IPR043129">
    <property type="entry name" value="ATPase_NBD"/>
</dbReference>
<feature type="domain" description="Actin-like protein N-terminal" evidence="1">
    <location>
        <begin position="36"/>
        <end position="187"/>
    </location>
</feature>
<dbReference type="Pfam" id="PF17989">
    <property type="entry name" value="ALP_N"/>
    <property type="match status" value="1"/>
</dbReference>
<dbReference type="EMBL" id="VWPK01000059">
    <property type="protein sequence ID" value="KAA5609116.1"/>
    <property type="molecule type" value="Genomic_DNA"/>
</dbReference>
<reference evidence="3 4" key="1">
    <citation type="submission" date="2019-09" db="EMBL/GenBank/DDBJ databases">
        <title>Genome sequence of Rhodovastum atsumiense, a diverse member of the Acetobacteraceae family of non-sulfur purple photosynthetic bacteria.</title>
        <authorList>
            <person name="Meyer T."/>
            <person name="Kyndt J."/>
        </authorList>
    </citation>
    <scope>NUCLEOTIDE SEQUENCE [LARGE SCALE GENOMIC DNA]</scope>
    <source>
        <strain evidence="3 4">DSM 21279</strain>
    </source>
</reference>
<dbReference type="RefSeq" id="WP_150044274.1">
    <property type="nucleotide sequence ID" value="NZ_OW485601.1"/>
</dbReference>
<dbReference type="Proteomes" id="UP000325255">
    <property type="component" value="Unassembled WGS sequence"/>
</dbReference>
<feature type="domain" description="Actin homologue MreB-like C-terminal" evidence="2">
    <location>
        <begin position="209"/>
        <end position="326"/>
    </location>
</feature>
<evidence type="ECO:0000259" key="2">
    <source>
        <dbReference type="Pfam" id="PF21522"/>
    </source>
</evidence>
<gene>
    <name evidence="3" type="ORF">F1189_25780</name>
</gene>
<dbReference type="Gene3D" id="3.30.420.40">
    <property type="match status" value="2"/>
</dbReference>
<organism evidence="3 4">
    <name type="scientific">Rhodovastum atsumiense</name>
    <dbReference type="NCBI Taxonomy" id="504468"/>
    <lineage>
        <taxon>Bacteria</taxon>
        <taxon>Pseudomonadati</taxon>
        <taxon>Pseudomonadota</taxon>
        <taxon>Alphaproteobacteria</taxon>
        <taxon>Acetobacterales</taxon>
        <taxon>Acetobacteraceae</taxon>
        <taxon>Rhodovastum</taxon>
    </lineage>
</organism>
<dbReference type="SUPFAM" id="SSF53067">
    <property type="entry name" value="Actin-like ATPase domain"/>
    <property type="match status" value="2"/>
</dbReference>
<sequence length="362" mass="38287">MARKTVVQPRIAPRVRATARAEPAPADAEPAPVYVGLDIGYSNLKLIAGPADGDPTATVLPAGAGPRTAMPERIGYSAGSSAGEGLVVALDEETWVAGVEPGRLQNWERALHPDYVATSGFRALAHAALLVAGTPRVERLVTGLPVTQWLDSARREALHALLLGHHAVARDQDVEVDTVEVLPQPAGAYIDMLADAEQRAMAAQSRVLVVDAGFFSVDWVLFDEGEIRATNSGTSTAAMSVLLEGAAALIQQERGGRIERELLERALRLGASSVQLFGEPVQLAPYLASAASQTTGVAMMALRQTLRGERREVDVVLLAGGGAETYADAARDAFPRARVVVPPEPVLANVRGFWAHASRHAS</sequence>
<dbReference type="AlphaFoldDB" id="A0A5M6ILH1"/>
<name>A0A5M6ILH1_9PROT</name>
<accession>A0A5M6ILH1</accession>
<dbReference type="InterPro" id="IPR049067">
    <property type="entry name" value="MreB-like_C"/>
</dbReference>
<dbReference type="InterPro" id="IPR040607">
    <property type="entry name" value="ALP_N"/>
</dbReference>
<protein>
    <submittedName>
        <fullName evidence="3">ParM/StbA family protein</fullName>
    </submittedName>
</protein>
<comment type="caution">
    <text evidence="3">The sequence shown here is derived from an EMBL/GenBank/DDBJ whole genome shotgun (WGS) entry which is preliminary data.</text>
</comment>
<evidence type="ECO:0000313" key="3">
    <source>
        <dbReference type="EMBL" id="KAA5609116.1"/>
    </source>
</evidence>